<dbReference type="AlphaFoldDB" id="A0A380P868"/>
<dbReference type="InterPro" id="IPR036412">
    <property type="entry name" value="HAD-like_sf"/>
</dbReference>
<dbReference type="EMBL" id="UHIV01000005">
    <property type="protein sequence ID" value="SUP61047.1"/>
    <property type="molecule type" value="Genomic_DNA"/>
</dbReference>
<accession>A0A380P868</accession>
<proteinExistence type="predicted"/>
<dbReference type="SUPFAM" id="SSF56784">
    <property type="entry name" value="HAD-like"/>
    <property type="match status" value="1"/>
</dbReference>
<protein>
    <submittedName>
        <fullName evidence="1">Uncharacterized protein</fullName>
    </submittedName>
</protein>
<reference evidence="1 2" key="1">
    <citation type="submission" date="2018-06" db="EMBL/GenBank/DDBJ databases">
        <authorList>
            <consortium name="Pathogen Informatics"/>
            <person name="Doyle S."/>
        </authorList>
    </citation>
    <scope>NUCLEOTIDE SEQUENCE [LARGE SCALE GENOMIC DNA]</scope>
    <source>
        <strain evidence="1 2">NCTC13645</strain>
    </source>
</reference>
<organism evidence="1 2">
    <name type="scientific">Weissella viridescens</name>
    <name type="common">Lactobacillus viridescens</name>
    <dbReference type="NCBI Taxonomy" id="1629"/>
    <lineage>
        <taxon>Bacteria</taxon>
        <taxon>Bacillati</taxon>
        <taxon>Bacillota</taxon>
        <taxon>Bacilli</taxon>
        <taxon>Lactobacillales</taxon>
        <taxon>Lactobacillaceae</taxon>
        <taxon>Weissella</taxon>
    </lineage>
</organism>
<dbReference type="InterPro" id="IPR023214">
    <property type="entry name" value="HAD_sf"/>
</dbReference>
<evidence type="ECO:0000313" key="2">
    <source>
        <dbReference type="Proteomes" id="UP000254621"/>
    </source>
</evidence>
<dbReference type="Gene3D" id="3.40.50.1000">
    <property type="entry name" value="HAD superfamily/HAD-like"/>
    <property type="match status" value="1"/>
</dbReference>
<name>A0A380P868_WEIVI</name>
<sequence>MKLIITDLDGTLLHDDKQFNGALLDQVLQQLDQAGDHLLSRQVVN</sequence>
<gene>
    <name evidence="1" type="ORF">NCTC13645_02171</name>
</gene>
<dbReference type="Proteomes" id="UP000254621">
    <property type="component" value="Unassembled WGS sequence"/>
</dbReference>
<evidence type="ECO:0000313" key="1">
    <source>
        <dbReference type="EMBL" id="SUP61047.1"/>
    </source>
</evidence>